<evidence type="ECO:0000259" key="10">
    <source>
        <dbReference type="SMART" id="SM01389"/>
    </source>
</evidence>
<feature type="compositionally biased region" description="Basic and acidic residues" evidence="9">
    <location>
        <begin position="13"/>
        <end position="22"/>
    </location>
</feature>
<evidence type="ECO:0000313" key="11">
    <source>
        <dbReference type="EMBL" id="CBX96988.1"/>
    </source>
</evidence>
<feature type="compositionally biased region" description="Basic residues" evidence="9">
    <location>
        <begin position="56"/>
        <end position="66"/>
    </location>
</feature>
<evidence type="ECO:0000256" key="8">
    <source>
        <dbReference type="ARBA" id="ARBA00029869"/>
    </source>
</evidence>
<dbReference type="InParanoid" id="E5A0C8"/>
<dbReference type="EMBL" id="FP929130">
    <property type="protein sequence ID" value="CBX96988.1"/>
    <property type="molecule type" value="Genomic_DNA"/>
</dbReference>
<dbReference type="InterPro" id="IPR038510">
    <property type="entry name" value="Spt4_sf"/>
</dbReference>
<gene>
    <name evidence="11" type="ORF">LEMA_P101190.1</name>
</gene>
<evidence type="ECO:0000256" key="3">
    <source>
        <dbReference type="ARBA" id="ARBA00010464"/>
    </source>
</evidence>
<sequence length="280" mass="30679">MPRKGVALVKTPNKNDKYKIVDSDSNSLSSDGNLSDLGHSPDKVEEVPKRDCAAKPKTHGPVKVRVKVREPLRQPRQAPRASGQSESDTLANALSTTQPTHARPQATGQNKASTKASIDHRTQEKAPETVSSTARGKTLRNNCTSPIPDDLRTKNMAAGNSYIPPSQQRHMRACMVCSIVRTHQQFLQQGCPNCEDILELIGNPEQINDCTSQVFEGLITVADTKRSWVARYQRLEGYVPGVYATQVEGILPEDVIGAVENAGINYVPRDGSEQEMLPKD</sequence>
<dbReference type="VEuPathDB" id="FungiDB:LEMA_P101190.1"/>
<organism evidence="12">
    <name type="scientific">Leptosphaeria maculans (strain JN3 / isolate v23.1.3 / race Av1-4-5-6-7-8)</name>
    <name type="common">Blackleg fungus</name>
    <name type="synonym">Phoma lingam</name>
    <dbReference type="NCBI Taxonomy" id="985895"/>
    <lineage>
        <taxon>Eukaryota</taxon>
        <taxon>Fungi</taxon>
        <taxon>Dikarya</taxon>
        <taxon>Ascomycota</taxon>
        <taxon>Pezizomycotina</taxon>
        <taxon>Dothideomycetes</taxon>
        <taxon>Pleosporomycetidae</taxon>
        <taxon>Pleosporales</taxon>
        <taxon>Pleosporineae</taxon>
        <taxon>Leptosphaeriaceae</taxon>
        <taxon>Plenodomus</taxon>
        <taxon>Plenodomus lingam/Leptosphaeria maculans species complex</taxon>
    </lineage>
</organism>
<dbReference type="PANTHER" id="PTHR12882">
    <property type="entry name" value="SUPPRESSOR OF TY 4"/>
    <property type="match status" value="1"/>
</dbReference>
<dbReference type="Proteomes" id="UP000002668">
    <property type="component" value="Genome"/>
</dbReference>
<keyword evidence="11" id="KW-0648">Protein biosynthesis</keyword>
<feature type="compositionally biased region" description="Low complexity" evidence="9">
    <location>
        <begin position="23"/>
        <end position="38"/>
    </location>
</feature>
<keyword evidence="5" id="KW-0804">Transcription</keyword>
<dbReference type="PANTHER" id="PTHR12882:SF1">
    <property type="entry name" value="TRANSCRIPTION ELONGATION FACTOR SPT4"/>
    <property type="match status" value="1"/>
</dbReference>
<dbReference type="SMART" id="SM01389">
    <property type="entry name" value="Spt4"/>
    <property type="match status" value="1"/>
</dbReference>
<evidence type="ECO:0000256" key="6">
    <source>
        <dbReference type="ARBA" id="ARBA00023242"/>
    </source>
</evidence>
<keyword evidence="12" id="KW-1185">Reference proteome</keyword>
<keyword evidence="11" id="KW-0251">Elongation factor</keyword>
<dbReference type="eggNOG" id="KOG3490">
    <property type="taxonomic scope" value="Eukaryota"/>
</dbReference>
<comment type="subcellular location">
    <subcellularLocation>
        <location evidence="2">Chromosome</location>
        <location evidence="2">Centromere</location>
    </subcellularLocation>
    <subcellularLocation>
        <location evidence="1">Nucleus</location>
    </subcellularLocation>
</comment>
<dbReference type="Gene3D" id="3.30.40.210">
    <property type="match status" value="1"/>
</dbReference>
<dbReference type="OrthoDB" id="248751at2759"/>
<dbReference type="AlphaFoldDB" id="E5A0C8"/>
<dbReference type="CDD" id="cd07973">
    <property type="entry name" value="Spt4"/>
    <property type="match status" value="1"/>
</dbReference>
<keyword evidence="7" id="KW-0137">Centromere</keyword>
<evidence type="ECO:0000256" key="7">
    <source>
        <dbReference type="ARBA" id="ARBA00023328"/>
    </source>
</evidence>
<evidence type="ECO:0000256" key="2">
    <source>
        <dbReference type="ARBA" id="ARBA00004584"/>
    </source>
</evidence>
<feature type="compositionally biased region" description="Polar residues" evidence="9">
    <location>
        <begin position="82"/>
        <end position="116"/>
    </location>
</feature>
<dbReference type="GO" id="GO:0000993">
    <property type="term" value="F:RNA polymerase II complex binding"/>
    <property type="evidence" value="ECO:0007669"/>
    <property type="project" value="TreeGrafter"/>
</dbReference>
<dbReference type="GO" id="GO:0140673">
    <property type="term" value="P:transcription elongation-coupled chromatin remodeling"/>
    <property type="evidence" value="ECO:0007669"/>
    <property type="project" value="InterPro"/>
</dbReference>
<feature type="compositionally biased region" description="Polar residues" evidence="9">
    <location>
        <begin position="129"/>
        <end position="145"/>
    </location>
</feature>
<dbReference type="HOGENOM" id="CLU_997984_0_0_1"/>
<dbReference type="SUPFAM" id="SSF63393">
    <property type="entry name" value="RNA polymerase subunits"/>
    <property type="match status" value="1"/>
</dbReference>
<feature type="region of interest" description="Disordered" evidence="9">
    <location>
        <begin position="1"/>
        <end position="152"/>
    </location>
</feature>
<dbReference type="STRING" id="985895.E5A0C8"/>
<dbReference type="Pfam" id="PF06093">
    <property type="entry name" value="Spt4"/>
    <property type="match status" value="1"/>
</dbReference>
<evidence type="ECO:0000256" key="1">
    <source>
        <dbReference type="ARBA" id="ARBA00004123"/>
    </source>
</evidence>
<dbReference type="GO" id="GO:0032044">
    <property type="term" value="C:DSIF complex"/>
    <property type="evidence" value="ECO:0007669"/>
    <property type="project" value="TreeGrafter"/>
</dbReference>
<feature type="domain" description="Spt4/RpoE2 zinc finger" evidence="10">
    <location>
        <begin position="171"/>
        <end position="248"/>
    </location>
</feature>
<dbReference type="InterPro" id="IPR029040">
    <property type="entry name" value="RPABC4/Spt4"/>
</dbReference>
<dbReference type="GeneID" id="13283605"/>
<protein>
    <recommendedName>
        <fullName evidence="4">Transcription elongation factor SPT4</fullName>
    </recommendedName>
    <alternativeName>
        <fullName evidence="8">Chromatin elongation factor SPT4</fullName>
    </alternativeName>
</protein>
<evidence type="ECO:0000256" key="9">
    <source>
        <dbReference type="SAM" id="MobiDB-lite"/>
    </source>
</evidence>
<accession>E5A0C8</accession>
<dbReference type="GO" id="GO:0008270">
    <property type="term" value="F:zinc ion binding"/>
    <property type="evidence" value="ECO:0007669"/>
    <property type="project" value="InterPro"/>
</dbReference>
<evidence type="ECO:0000256" key="4">
    <source>
        <dbReference type="ARBA" id="ARBA00020182"/>
    </source>
</evidence>
<proteinExistence type="inferred from homology"/>
<dbReference type="GO" id="GO:0003746">
    <property type="term" value="F:translation elongation factor activity"/>
    <property type="evidence" value="ECO:0007669"/>
    <property type="project" value="UniProtKB-KW"/>
</dbReference>
<dbReference type="GO" id="GO:0006355">
    <property type="term" value="P:regulation of DNA-templated transcription"/>
    <property type="evidence" value="ECO:0007669"/>
    <property type="project" value="InterPro"/>
</dbReference>
<dbReference type="InterPro" id="IPR009287">
    <property type="entry name" value="Spt4"/>
</dbReference>
<evidence type="ECO:0000313" key="12">
    <source>
        <dbReference type="Proteomes" id="UP000002668"/>
    </source>
</evidence>
<dbReference type="GO" id="GO:0000775">
    <property type="term" value="C:chromosome, centromeric region"/>
    <property type="evidence" value="ECO:0007669"/>
    <property type="project" value="UniProtKB-SubCell"/>
</dbReference>
<reference evidence="12" key="1">
    <citation type="journal article" date="2011" name="Nat. Commun.">
        <title>Effector diversification within compartments of the Leptosphaeria maculans genome affected by Repeat-Induced Point mutations.</title>
        <authorList>
            <person name="Rouxel T."/>
            <person name="Grandaubert J."/>
            <person name="Hane J.K."/>
            <person name="Hoede C."/>
            <person name="van de Wouw A.P."/>
            <person name="Couloux A."/>
            <person name="Dominguez V."/>
            <person name="Anthouard V."/>
            <person name="Bally P."/>
            <person name="Bourras S."/>
            <person name="Cozijnsen A.J."/>
            <person name="Ciuffetti L.M."/>
            <person name="Degrave A."/>
            <person name="Dilmaghani A."/>
            <person name="Duret L."/>
            <person name="Fudal I."/>
            <person name="Goodwin S.B."/>
            <person name="Gout L."/>
            <person name="Glaser N."/>
            <person name="Linglin J."/>
            <person name="Kema G.H.J."/>
            <person name="Lapalu N."/>
            <person name="Lawrence C.B."/>
            <person name="May K."/>
            <person name="Meyer M."/>
            <person name="Ollivier B."/>
            <person name="Poulain J."/>
            <person name="Schoch C.L."/>
            <person name="Simon A."/>
            <person name="Spatafora J.W."/>
            <person name="Stachowiak A."/>
            <person name="Turgeon B.G."/>
            <person name="Tyler B.M."/>
            <person name="Vincent D."/>
            <person name="Weissenbach J."/>
            <person name="Amselem J."/>
            <person name="Quesneville H."/>
            <person name="Oliver R.P."/>
            <person name="Wincker P."/>
            <person name="Balesdent M.-H."/>
            <person name="Howlett B.J."/>
        </authorList>
    </citation>
    <scope>NUCLEOTIDE SEQUENCE [LARGE SCALE GENOMIC DNA]</scope>
    <source>
        <strain evidence="12">JN3 / isolate v23.1.3 / race Av1-4-5-6-7-8</strain>
    </source>
</reference>
<comment type="similarity">
    <text evidence="3">Belongs to the SPT4 family.</text>
</comment>
<keyword evidence="6" id="KW-0539">Nucleus</keyword>
<feature type="compositionally biased region" description="Basic and acidic residues" evidence="9">
    <location>
        <begin position="117"/>
        <end position="127"/>
    </location>
</feature>
<evidence type="ECO:0000256" key="5">
    <source>
        <dbReference type="ARBA" id="ARBA00023163"/>
    </source>
</evidence>
<name>E5A0C8_LEPMJ</name>
<feature type="compositionally biased region" description="Basic and acidic residues" evidence="9">
    <location>
        <begin position="39"/>
        <end position="54"/>
    </location>
</feature>
<dbReference type="InterPro" id="IPR022800">
    <property type="entry name" value="Spt4/RpoE2_Znf"/>
</dbReference>